<evidence type="ECO:0000256" key="6">
    <source>
        <dbReference type="ARBA" id="ARBA00033752"/>
    </source>
</evidence>
<keyword evidence="4" id="KW-0496">Mitochondrion</keyword>
<comment type="subcellular location">
    <subcellularLocation>
        <location evidence="1">Mitochondrion</location>
    </subcellularLocation>
</comment>
<keyword evidence="9" id="KW-1185">Reference proteome</keyword>
<dbReference type="EMBL" id="OX365758">
    <property type="protein sequence ID" value="CAI4037498.1"/>
    <property type="molecule type" value="Genomic_DNA"/>
</dbReference>
<dbReference type="PANTHER" id="PTHR28595:SF1">
    <property type="entry name" value="LARGE RIBOSOMAL SUBUNIT PROTEIN ML54"/>
    <property type="match status" value="1"/>
</dbReference>
<evidence type="ECO:0000256" key="7">
    <source>
        <dbReference type="ARBA" id="ARBA00035179"/>
    </source>
</evidence>
<reference evidence="8" key="1">
    <citation type="submission" date="2022-10" db="EMBL/GenBank/DDBJ databases">
        <authorList>
            <person name="Byrne P K."/>
        </authorList>
    </citation>
    <scope>NUCLEOTIDE SEQUENCE</scope>
    <source>
        <strain evidence="8">IFO1815</strain>
    </source>
</reference>
<comment type="similarity">
    <text evidence="6">Belongs to the mitochondrion-specific ribosomal protein mL54 family.</text>
</comment>
<name>A0AA35IV37_SACMI</name>
<organism evidence="8 9">
    <name type="scientific">Saccharomyces mikatae IFO 1815</name>
    <dbReference type="NCBI Taxonomy" id="226126"/>
    <lineage>
        <taxon>Eukaryota</taxon>
        <taxon>Fungi</taxon>
        <taxon>Dikarya</taxon>
        <taxon>Ascomycota</taxon>
        <taxon>Saccharomycotina</taxon>
        <taxon>Saccharomycetes</taxon>
        <taxon>Saccharomycetales</taxon>
        <taxon>Saccharomycetaceae</taxon>
        <taxon>Saccharomyces</taxon>
    </lineage>
</organism>
<dbReference type="Pfam" id="PF08561">
    <property type="entry name" value="Ribosomal_L37"/>
    <property type="match status" value="1"/>
</dbReference>
<accession>A0AA35IV37</accession>
<keyword evidence="2" id="KW-0809">Transit peptide</keyword>
<evidence type="ECO:0000256" key="5">
    <source>
        <dbReference type="ARBA" id="ARBA00023274"/>
    </source>
</evidence>
<dbReference type="GeneID" id="80916711"/>
<evidence type="ECO:0000256" key="2">
    <source>
        <dbReference type="ARBA" id="ARBA00022946"/>
    </source>
</evidence>
<dbReference type="GO" id="GO:0005762">
    <property type="term" value="C:mitochondrial large ribosomal subunit"/>
    <property type="evidence" value="ECO:0007669"/>
    <property type="project" value="TreeGrafter"/>
</dbReference>
<dbReference type="AlphaFoldDB" id="A0AA35IV37"/>
<dbReference type="RefSeq" id="XP_056080615.1">
    <property type="nucleotide sequence ID" value="XM_056225275.1"/>
</dbReference>
<evidence type="ECO:0000256" key="4">
    <source>
        <dbReference type="ARBA" id="ARBA00023128"/>
    </source>
</evidence>
<evidence type="ECO:0000256" key="3">
    <source>
        <dbReference type="ARBA" id="ARBA00022980"/>
    </source>
</evidence>
<dbReference type="Proteomes" id="UP001161438">
    <property type="component" value="Chromosome 2"/>
</dbReference>
<dbReference type="InterPro" id="IPR013870">
    <property type="entry name" value="Ribosomal_mL54"/>
</dbReference>
<evidence type="ECO:0000256" key="1">
    <source>
        <dbReference type="ARBA" id="ARBA00004173"/>
    </source>
</evidence>
<protein>
    <recommendedName>
        <fullName evidence="7">Large ribosomal subunit protein mL54</fullName>
    </recommendedName>
</protein>
<evidence type="ECO:0000313" key="8">
    <source>
        <dbReference type="EMBL" id="CAI4037498.1"/>
    </source>
</evidence>
<gene>
    <name evidence="8" type="primary">SMKI02G3750</name>
    <name evidence="8" type="ORF">SMKI_02G3750</name>
</gene>
<evidence type="ECO:0000313" key="9">
    <source>
        <dbReference type="Proteomes" id="UP001161438"/>
    </source>
</evidence>
<dbReference type="GO" id="GO:0003735">
    <property type="term" value="F:structural constituent of ribosome"/>
    <property type="evidence" value="ECO:0007669"/>
    <property type="project" value="TreeGrafter"/>
</dbReference>
<proteinExistence type="inferred from homology"/>
<keyword evidence="3" id="KW-0689">Ribosomal protein</keyword>
<dbReference type="PANTHER" id="PTHR28595">
    <property type="entry name" value="39S RIBOSOMAL PROTEIN L54, MITOCHONDRIAL"/>
    <property type="match status" value="1"/>
</dbReference>
<keyword evidence="5" id="KW-0687">Ribonucleoprotein</keyword>
<sequence>MLARSLGYRFISTSRVLFNKPAVKSVVSSCPAGTSLNLNIWKSGKDAVALEDKEYPNWLWGILNNEQTVEHTTKDPEGEALLKRRKNIRKANRQRIKQNNFLSQL</sequence>